<dbReference type="EMBL" id="MORL01000003">
    <property type="protein sequence ID" value="OIN59817.1"/>
    <property type="molecule type" value="Genomic_DNA"/>
</dbReference>
<sequence length="1453" mass="155658">MAISTIVSPDPLSLTRGGRCAYRFQGDGRVVAAGTAAINGFVITGPLAEGNSITLQWGDKTETLTIRNNPAEPGELPAGNGGSAHADAIADYLSQYQPFREDFTVFRSALNGVEGVNLTARREGAVYNIRQLSQSGNWSAGNALAGQDEIIRERYSIYVELFVARPGLDGSDPDHFDRIYAATIDTDADGYADFDCGAMLHSHLSADLPLFEQAIGKANTLSARPYYVAYGEAWGSPLKVALVTEDTVKRAYLGGADYIHAAGDGFSLPQLGGIQPAVSRALRYGPRRRYVRLNEPAYLTFINFHAAQSTVGLSVRLIFDDNSSLTRTDLVEELPFPAGAKLTFATGFNALGLAELVPAGKYLTEYFVVLHHGSSDYSAEYRYTIDYAFRPYTRYFIYLNSLGAFDTLTTYGKGSAELSRVSELAESVLPLQYSLTDGQFAEYDVQLQQQYEVATGFRPESFLTRCSDFYRSPVKFLLRPSREVLPVGLVSKSIKQAKDGDSLFAHSFSFQFLYQDMFFTDNDEFDEGPPPGFSGVGTITVEQTQVIAAVDNTVPAAARQLTSQDLSYIRQISAISAATSGKLSPSAADLLFPRKGTVLTRTEADLSYLKSDAISPDAPLEVGGVTAPFAETEEAAGLLAYTRPDEESEKKEVKVIVYEKLKDILSDLLGLDGFVKLDDAGGQLEGLFKLLINTYGINQALDIDNRATIELKAHRGLEVIGKGKDDKGEIRLRLDLEPLPATGKFAPLLISEDSKIAFKASFAEFMALATGDKEQTQDVDPGLPVAAEIADIVISSGAALNITLPAFTKADGTKYPYTVSYAVETPPAGFAFSSASRRLTGTRTVAEETTWPLVLVGTVGPGLQADNVVRKPFNLRVLAAPVPQKPQPTVTQISALTLVQGQTTPLQAQVSYGDGVTKTGTWAAAGLPNGLSIDPATGKFPGFPTLPGEYYVTLTWTDADGQTDDMQFTMVVAPNPVNAWLKGVFVRIDVNTGGVDIFIQTENTNAVLVAFRALDSTVYTGNAANGSQTGTDPVGAGHFQSAVPSTGNAEFNFRAGFYAFSLNPRTGGLAGGKAYAVDVKRPGDTTSEDFFFYYNPVQNTPITPLLTEAPTAGTGTNQLVPPNVGTVPVLVGQTISKRMADFTGWLAGEVKSFTYSGVPTGVSISFDTNTNEFVLSGSAAAAGNSTIGVVATGDKGSQGSFSFNLSATVAASQITAVYRRFFTSGGGIIVGGSGNMGGITTYGNVTFGAVVSGTQNVEVIANRSTAPETNIWNEIPKGSNGRFEFTFGQLTGGETLTVRFRIKGQTTEIVLTHTVLSPLTANSTVETLVWPEALQQGNNLTTNQLFRVSNTDPENAFFNPTLTWVTASGRQWLRVQATLPAAIRKWQVYYSDAHVGEGVSEVNILVPPHTQTSIKVMDSNKSNPYDPTAQIARVAELMLESGDPTGSPIAQIV</sequence>
<evidence type="ECO:0000313" key="2">
    <source>
        <dbReference type="Proteomes" id="UP000181790"/>
    </source>
</evidence>
<evidence type="ECO:0000313" key="1">
    <source>
        <dbReference type="EMBL" id="OIN59817.1"/>
    </source>
</evidence>
<dbReference type="InterPro" id="IPR015919">
    <property type="entry name" value="Cadherin-like_sf"/>
</dbReference>
<accession>A0A1S2VM09</accession>
<dbReference type="Gene3D" id="2.60.40.10">
    <property type="entry name" value="Immunoglobulins"/>
    <property type="match status" value="2"/>
</dbReference>
<reference evidence="1 2" key="1">
    <citation type="submission" date="2016-10" db="EMBL/GenBank/DDBJ databases">
        <title>Arsenicibacter rosenii gen. nov., sp. nov., an efficient arsenic-methylating bacterium isolated from an arsenic-contaminated paddy soil.</title>
        <authorList>
            <person name="Huang K."/>
        </authorList>
    </citation>
    <scope>NUCLEOTIDE SEQUENCE [LARGE SCALE GENOMIC DNA]</scope>
    <source>
        <strain evidence="1 2">SM-1</strain>
    </source>
</reference>
<organism evidence="1 2">
    <name type="scientific">Arsenicibacter rosenii</name>
    <dbReference type="NCBI Taxonomy" id="1750698"/>
    <lineage>
        <taxon>Bacteria</taxon>
        <taxon>Pseudomonadati</taxon>
        <taxon>Bacteroidota</taxon>
        <taxon>Cytophagia</taxon>
        <taxon>Cytophagales</taxon>
        <taxon>Spirosomataceae</taxon>
        <taxon>Arsenicibacter</taxon>
    </lineage>
</organism>
<dbReference type="GO" id="GO:0005509">
    <property type="term" value="F:calcium ion binding"/>
    <property type="evidence" value="ECO:0007669"/>
    <property type="project" value="InterPro"/>
</dbReference>
<dbReference type="Pfam" id="PF05345">
    <property type="entry name" value="He_PIG"/>
    <property type="match status" value="2"/>
</dbReference>
<dbReference type="SUPFAM" id="SSF49313">
    <property type="entry name" value="Cadherin-like"/>
    <property type="match status" value="1"/>
</dbReference>
<gene>
    <name evidence="1" type="ORF">BLX24_08135</name>
</gene>
<proteinExistence type="predicted"/>
<dbReference type="RefSeq" id="WP_071502618.1">
    <property type="nucleotide sequence ID" value="NZ_MORL01000003.1"/>
</dbReference>
<dbReference type="InterPro" id="IPR013783">
    <property type="entry name" value="Ig-like_fold"/>
</dbReference>
<dbReference type="GO" id="GO:0016020">
    <property type="term" value="C:membrane"/>
    <property type="evidence" value="ECO:0007669"/>
    <property type="project" value="InterPro"/>
</dbReference>
<comment type="caution">
    <text evidence="1">The sequence shown here is derived from an EMBL/GenBank/DDBJ whole genome shotgun (WGS) entry which is preliminary data.</text>
</comment>
<name>A0A1S2VM09_9BACT</name>
<dbReference type="OrthoDB" id="934761at2"/>
<protein>
    <submittedName>
        <fullName evidence="1">Uncharacterized protein</fullName>
    </submittedName>
</protein>
<keyword evidence="2" id="KW-1185">Reference proteome</keyword>
<dbReference type="Proteomes" id="UP000181790">
    <property type="component" value="Unassembled WGS sequence"/>
</dbReference>